<dbReference type="Pfam" id="PF09299">
    <property type="entry name" value="Mu-transpos_C"/>
    <property type="match status" value="1"/>
</dbReference>
<evidence type="ECO:0000259" key="2">
    <source>
        <dbReference type="Pfam" id="PF09299"/>
    </source>
</evidence>
<evidence type="ECO:0000313" key="3">
    <source>
        <dbReference type="EMBL" id="VBA47042.1"/>
    </source>
</evidence>
<feature type="region of interest" description="Disordered" evidence="1">
    <location>
        <begin position="172"/>
        <end position="194"/>
    </location>
</feature>
<keyword evidence="4" id="KW-1185">Reference proteome</keyword>
<accession>A0A498QM46</accession>
<name>A0A498QM46_9MYCO</name>
<evidence type="ECO:0000256" key="1">
    <source>
        <dbReference type="SAM" id="MobiDB-lite"/>
    </source>
</evidence>
<organism evidence="3 4">
    <name type="scientific">Mycobacterium innocens</name>
    <dbReference type="NCBI Taxonomy" id="2341083"/>
    <lineage>
        <taxon>Bacteria</taxon>
        <taxon>Bacillati</taxon>
        <taxon>Actinomycetota</taxon>
        <taxon>Actinomycetes</taxon>
        <taxon>Mycobacteriales</taxon>
        <taxon>Mycobacteriaceae</taxon>
        <taxon>Mycobacterium</taxon>
    </lineage>
</organism>
<dbReference type="OrthoDB" id="568335at2"/>
<protein>
    <recommendedName>
        <fullName evidence="2">Transposase-like Mu C-terminal domain-containing protein</fullName>
    </recommendedName>
</protein>
<proteinExistence type="predicted"/>
<gene>
    <name evidence="3" type="ORF">LAUMK13_05761</name>
</gene>
<sequence>MREQFLVEIEAAGGVSSLDELNRLFTAWLHQHYHRAVHSETGATPVKRYHAADRTPAPRPDSALLRRAFLWREQRRVTAFATVSLHGNRYQVDAALSGRLVDLLFTPFDLTVIEVEYQGKPMGHAAPHTIGRHTHPAVKLGAPAPVDATGIDYLQLLQTAHQTEVGQAINYPALTGDKPDAQPAGGDRQHSQKH</sequence>
<reference evidence="3 4" key="1">
    <citation type="submission" date="2018-09" db="EMBL/GenBank/DDBJ databases">
        <authorList>
            <person name="Tagini F."/>
        </authorList>
    </citation>
    <scope>NUCLEOTIDE SEQUENCE [LARGE SCALE GENOMIC DNA]</scope>
    <source>
        <strain evidence="3 4">MK13</strain>
    </source>
</reference>
<dbReference type="PANTHER" id="PTHR35004:SF6">
    <property type="entry name" value="TRANSPOSASE"/>
    <property type="match status" value="1"/>
</dbReference>
<dbReference type="Proteomes" id="UP000267289">
    <property type="component" value="Unassembled WGS sequence"/>
</dbReference>
<evidence type="ECO:0000313" key="4">
    <source>
        <dbReference type="Proteomes" id="UP000267289"/>
    </source>
</evidence>
<dbReference type="PANTHER" id="PTHR35004">
    <property type="entry name" value="TRANSPOSASE RV3428C-RELATED"/>
    <property type="match status" value="1"/>
</dbReference>
<dbReference type="EMBL" id="UPHQ01000333">
    <property type="protein sequence ID" value="VBA47042.1"/>
    <property type="molecule type" value="Genomic_DNA"/>
</dbReference>
<dbReference type="InterPro" id="IPR015378">
    <property type="entry name" value="Transposase-like_Mu_C"/>
</dbReference>
<feature type="domain" description="Transposase-like Mu C-terminal" evidence="2">
    <location>
        <begin position="68"/>
        <end position="116"/>
    </location>
</feature>
<dbReference type="AlphaFoldDB" id="A0A498QM46"/>